<evidence type="ECO:0000313" key="21">
    <source>
        <dbReference type="Proteomes" id="UP000539538"/>
    </source>
</evidence>
<reference evidence="20 21" key="1">
    <citation type="submission" date="2020-08" db="EMBL/GenBank/DDBJ databases">
        <title>Genomic Encyclopedia of Type Strains, Phase IV (KMG-IV): sequencing the most valuable type-strain genomes for metagenomic binning, comparative biology and taxonomic classification.</title>
        <authorList>
            <person name="Goeker M."/>
        </authorList>
    </citation>
    <scope>NUCLEOTIDE SEQUENCE [LARGE SCALE GENOMIC DNA]</scope>
    <source>
        <strain evidence="20 21">DSM 7050</strain>
    </source>
</reference>
<evidence type="ECO:0000256" key="10">
    <source>
        <dbReference type="ARBA" id="ARBA00023008"/>
    </source>
</evidence>
<dbReference type="Gene3D" id="2.60.40.420">
    <property type="entry name" value="Cupredoxins - blue copper proteins"/>
    <property type="match status" value="1"/>
</dbReference>
<dbReference type="Proteomes" id="UP000539538">
    <property type="component" value="Unassembled WGS sequence"/>
</dbReference>
<keyword evidence="17" id="KW-0732">Signal</keyword>
<gene>
    <name evidence="20" type="ORF">GGQ99_003733</name>
</gene>
<evidence type="ECO:0000259" key="19">
    <source>
        <dbReference type="PROSITE" id="PS50999"/>
    </source>
</evidence>
<organism evidence="20 21">
    <name type="scientific">Aminobacter niigataensis</name>
    <dbReference type="NCBI Taxonomy" id="83265"/>
    <lineage>
        <taxon>Bacteria</taxon>
        <taxon>Pseudomonadati</taxon>
        <taxon>Pseudomonadota</taxon>
        <taxon>Alphaproteobacteria</taxon>
        <taxon>Hyphomicrobiales</taxon>
        <taxon>Phyllobacteriaceae</taxon>
        <taxon>Aminobacter</taxon>
    </lineage>
</organism>
<evidence type="ECO:0000256" key="2">
    <source>
        <dbReference type="ARBA" id="ARBA00007866"/>
    </source>
</evidence>
<dbReference type="InterPro" id="IPR045187">
    <property type="entry name" value="CcO_II"/>
</dbReference>
<evidence type="ECO:0000256" key="14">
    <source>
        <dbReference type="RuleBase" id="RU000456"/>
    </source>
</evidence>
<dbReference type="PRINTS" id="PR01166">
    <property type="entry name" value="CYCOXIDASEII"/>
</dbReference>
<dbReference type="Gene3D" id="1.10.287.90">
    <property type="match status" value="1"/>
</dbReference>
<comment type="subcellular location">
    <subcellularLocation>
        <location evidence="14">Cell membrane</location>
        <topology evidence="14">Multi-pass membrane protein</topology>
    </subcellularLocation>
    <subcellularLocation>
        <location evidence="1">Membrane</location>
        <topology evidence="1">Multi-pass membrane protein</topology>
    </subcellularLocation>
</comment>
<dbReference type="PROSITE" id="PS50999">
    <property type="entry name" value="COX2_TM"/>
    <property type="match status" value="1"/>
</dbReference>
<dbReference type="PROSITE" id="PS00078">
    <property type="entry name" value="COX2"/>
    <property type="match status" value="1"/>
</dbReference>
<evidence type="ECO:0000256" key="11">
    <source>
        <dbReference type="ARBA" id="ARBA00023136"/>
    </source>
</evidence>
<evidence type="ECO:0000313" key="20">
    <source>
        <dbReference type="EMBL" id="MBB4651960.1"/>
    </source>
</evidence>
<evidence type="ECO:0000256" key="7">
    <source>
        <dbReference type="ARBA" id="ARBA00022967"/>
    </source>
</evidence>
<evidence type="ECO:0000256" key="13">
    <source>
        <dbReference type="ARBA" id="ARBA00047816"/>
    </source>
</evidence>
<dbReference type="InterPro" id="IPR011759">
    <property type="entry name" value="Cyt_c_oxidase_su2_TM_dom"/>
</dbReference>
<keyword evidence="21" id="KW-1185">Reference proteome</keyword>
<name>A0ABR6L7J0_9HYPH</name>
<comment type="catalytic activity">
    <reaction evidence="13 15">
        <text>4 Fe(II)-[cytochrome c] + O2 + 8 H(+)(in) = 4 Fe(III)-[cytochrome c] + 2 H2O + 4 H(+)(out)</text>
        <dbReference type="Rhea" id="RHEA:11436"/>
        <dbReference type="Rhea" id="RHEA-COMP:10350"/>
        <dbReference type="Rhea" id="RHEA-COMP:14399"/>
        <dbReference type="ChEBI" id="CHEBI:15377"/>
        <dbReference type="ChEBI" id="CHEBI:15378"/>
        <dbReference type="ChEBI" id="CHEBI:15379"/>
        <dbReference type="ChEBI" id="CHEBI:29033"/>
        <dbReference type="ChEBI" id="CHEBI:29034"/>
        <dbReference type="EC" id="7.1.1.9"/>
    </reaction>
</comment>
<dbReference type="InterPro" id="IPR008972">
    <property type="entry name" value="Cupredoxin"/>
</dbReference>
<evidence type="ECO:0000259" key="18">
    <source>
        <dbReference type="PROSITE" id="PS50857"/>
    </source>
</evidence>
<feature type="chain" id="PRO_5045871889" description="Cytochrome c oxidase subunit 2" evidence="17">
    <location>
        <begin position="23"/>
        <end position="290"/>
    </location>
</feature>
<feature type="transmembrane region" description="Helical" evidence="16">
    <location>
        <begin position="91"/>
        <end position="112"/>
    </location>
</feature>
<dbReference type="SUPFAM" id="SSF81464">
    <property type="entry name" value="Cytochrome c oxidase subunit II-like, transmembrane region"/>
    <property type="match status" value="1"/>
</dbReference>
<feature type="signal peptide" evidence="17">
    <location>
        <begin position="1"/>
        <end position="22"/>
    </location>
</feature>
<comment type="caution">
    <text evidence="20">The sequence shown here is derived from an EMBL/GenBank/DDBJ whole genome shotgun (WGS) entry which is preliminary data.</text>
</comment>
<evidence type="ECO:0000256" key="8">
    <source>
        <dbReference type="ARBA" id="ARBA00022982"/>
    </source>
</evidence>
<evidence type="ECO:0000256" key="15">
    <source>
        <dbReference type="RuleBase" id="RU004024"/>
    </source>
</evidence>
<dbReference type="PANTHER" id="PTHR22888">
    <property type="entry name" value="CYTOCHROME C OXIDASE, SUBUNIT II"/>
    <property type="match status" value="1"/>
</dbReference>
<dbReference type="NCBIfam" id="TIGR02866">
    <property type="entry name" value="CoxB"/>
    <property type="match status" value="1"/>
</dbReference>
<dbReference type="InterPro" id="IPR001505">
    <property type="entry name" value="Copper_CuA"/>
</dbReference>
<sequence>MRKILASAVAATASFASAAAYAAQPVEWQTTFQPAATGIMEQITWFERYTLWFIVPITLFVLFLLAYCIWRFRASANPVPSRTSHNTLIEVVWTVGPVVILLFLAIPSFQLLTAQYSPVEEPKLTIKATGNQWNWDYEYQTEEPLSFNAAMLSEKPEERKAAGKEDRGAYPRLLAVDNEVVVPVGQVVRVLVTASDVIHAFAMPAFGIKVDAVPGRINETWFKADKEGLYYGQCSELCGKDHAYMPIAIRVVSDAQYTTWLAAARTDLPGANKALMAETDGAAKVAAAGN</sequence>
<dbReference type="EMBL" id="JACHOT010000005">
    <property type="protein sequence ID" value="MBB4651960.1"/>
    <property type="molecule type" value="Genomic_DNA"/>
</dbReference>
<evidence type="ECO:0000256" key="16">
    <source>
        <dbReference type="SAM" id="Phobius"/>
    </source>
</evidence>
<dbReference type="InterPro" id="IPR036257">
    <property type="entry name" value="Cyt_c_oxidase_su2_TM_sf"/>
</dbReference>
<dbReference type="InterPro" id="IPR014222">
    <property type="entry name" value="Cyt_c_oxidase_su2"/>
</dbReference>
<keyword evidence="8 14" id="KW-0249">Electron transport</keyword>
<keyword evidence="11 16" id="KW-0472">Membrane</keyword>
<evidence type="ECO:0000256" key="9">
    <source>
        <dbReference type="ARBA" id="ARBA00022989"/>
    </source>
</evidence>
<comment type="cofactor">
    <cofactor evidence="15">
        <name>Cu cation</name>
        <dbReference type="ChEBI" id="CHEBI:23378"/>
    </cofactor>
    <text evidence="15">Binds a copper A center.</text>
</comment>
<evidence type="ECO:0000256" key="12">
    <source>
        <dbReference type="ARBA" id="ARBA00024688"/>
    </source>
</evidence>
<dbReference type="Pfam" id="PF02790">
    <property type="entry name" value="COX2_TM"/>
    <property type="match status" value="1"/>
</dbReference>
<keyword evidence="7" id="KW-1278">Translocase</keyword>
<feature type="domain" description="Cytochrome oxidase subunit II transmembrane region profile" evidence="19">
    <location>
        <begin position="24"/>
        <end position="119"/>
    </location>
</feature>
<keyword evidence="3 14" id="KW-0813">Transport</keyword>
<evidence type="ECO:0000256" key="3">
    <source>
        <dbReference type="ARBA" id="ARBA00022448"/>
    </source>
</evidence>
<protein>
    <recommendedName>
        <fullName evidence="15">Cytochrome c oxidase subunit 2</fullName>
        <ecNumber evidence="15">7.1.1.9</ecNumber>
    </recommendedName>
</protein>
<keyword evidence="10 15" id="KW-0186">Copper</keyword>
<comment type="similarity">
    <text evidence="2 14">Belongs to the cytochrome c oxidase subunit 2 family.</text>
</comment>
<feature type="transmembrane region" description="Helical" evidence="16">
    <location>
        <begin position="49"/>
        <end position="70"/>
    </location>
</feature>
<comment type="function">
    <text evidence="12 15">Subunits I and II form the functional core of the enzyme complex. Electrons originating in cytochrome c are transferred via heme a and Cu(A) to the binuclear center formed by heme a3 and Cu(B).</text>
</comment>
<feature type="domain" description="Cytochrome oxidase subunit II copper A binding" evidence="18">
    <location>
        <begin position="121"/>
        <end position="263"/>
    </location>
</feature>
<dbReference type="EC" id="7.1.1.9" evidence="15"/>
<dbReference type="Pfam" id="PF00116">
    <property type="entry name" value="COX2"/>
    <property type="match status" value="1"/>
</dbReference>
<evidence type="ECO:0000256" key="5">
    <source>
        <dbReference type="ARBA" id="ARBA00022692"/>
    </source>
</evidence>
<dbReference type="SUPFAM" id="SSF49503">
    <property type="entry name" value="Cupredoxins"/>
    <property type="match status" value="1"/>
</dbReference>
<keyword evidence="4 14" id="KW-0679">Respiratory chain</keyword>
<evidence type="ECO:0000256" key="17">
    <source>
        <dbReference type="SAM" id="SignalP"/>
    </source>
</evidence>
<keyword evidence="9 16" id="KW-1133">Transmembrane helix</keyword>
<evidence type="ECO:0000256" key="4">
    <source>
        <dbReference type="ARBA" id="ARBA00022660"/>
    </source>
</evidence>
<proteinExistence type="inferred from homology"/>
<evidence type="ECO:0000256" key="6">
    <source>
        <dbReference type="ARBA" id="ARBA00022723"/>
    </source>
</evidence>
<keyword evidence="5 14" id="KW-0812">Transmembrane</keyword>
<dbReference type="RefSeq" id="WP_108608950.1">
    <property type="nucleotide sequence ID" value="NZ_BAAAVZ010000003.1"/>
</dbReference>
<keyword evidence="6 15" id="KW-0479">Metal-binding</keyword>
<evidence type="ECO:0000256" key="1">
    <source>
        <dbReference type="ARBA" id="ARBA00004141"/>
    </source>
</evidence>
<dbReference type="PANTHER" id="PTHR22888:SF9">
    <property type="entry name" value="CYTOCHROME C OXIDASE SUBUNIT 2"/>
    <property type="match status" value="1"/>
</dbReference>
<dbReference type="PROSITE" id="PS50857">
    <property type="entry name" value="COX2_CUA"/>
    <property type="match status" value="1"/>
</dbReference>
<accession>A0ABR6L7J0</accession>
<dbReference type="InterPro" id="IPR002429">
    <property type="entry name" value="CcO_II-like_C"/>
</dbReference>